<gene>
    <name evidence="2" type="ORF">POL68_39805</name>
</gene>
<dbReference type="Proteomes" id="UP001221838">
    <property type="component" value="Unassembled WGS sequence"/>
</dbReference>
<sequence>MKSRLSLSLILPLVVALSVQVACGGVEEDVALNEEDTVHSSALSCPSGTSLGCDLNPNDSSTEWMTLKEYGGCCGIGNIWKWYNTKTCRRYCGFNSAGRAIQWWSETGTGGYCSLETGCY</sequence>
<protein>
    <submittedName>
        <fullName evidence="2">Uncharacterized protein</fullName>
    </submittedName>
</protein>
<evidence type="ECO:0000313" key="2">
    <source>
        <dbReference type="EMBL" id="MDC0714662.1"/>
    </source>
</evidence>
<comment type="caution">
    <text evidence="2">The sequence shown here is derived from an EMBL/GenBank/DDBJ whole genome shotgun (WGS) entry which is preliminary data.</text>
</comment>
<accession>A0ABT5DQK1</accession>
<organism evidence="2 3">
    <name type="scientific">Stigmatella ashevillensis</name>
    <dbReference type="NCBI Taxonomy" id="2995309"/>
    <lineage>
        <taxon>Bacteria</taxon>
        <taxon>Pseudomonadati</taxon>
        <taxon>Myxococcota</taxon>
        <taxon>Myxococcia</taxon>
        <taxon>Myxococcales</taxon>
        <taxon>Cystobacterineae</taxon>
        <taxon>Archangiaceae</taxon>
        <taxon>Stigmatella</taxon>
    </lineage>
</organism>
<feature type="signal peptide" evidence="1">
    <location>
        <begin position="1"/>
        <end position="24"/>
    </location>
</feature>
<dbReference type="RefSeq" id="WP_272145354.1">
    <property type="nucleotide sequence ID" value="NZ_JAQNDM010000002.1"/>
</dbReference>
<feature type="chain" id="PRO_5047176737" evidence="1">
    <location>
        <begin position="25"/>
        <end position="120"/>
    </location>
</feature>
<evidence type="ECO:0000256" key="1">
    <source>
        <dbReference type="SAM" id="SignalP"/>
    </source>
</evidence>
<keyword evidence="1" id="KW-0732">Signal</keyword>
<reference evidence="2 3" key="1">
    <citation type="submission" date="2022-11" db="EMBL/GenBank/DDBJ databases">
        <title>Minimal conservation of predation-associated metabolite biosynthetic gene clusters underscores biosynthetic potential of Myxococcota including descriptions for ten novel species: Archangium lansinium sp. nov., Myxococcus landrumus sp. nov., Nannocystis bai.</title>
        <authorList>
            <person name="Ahearne A."/>
            <person name="Stevens C."/>
            <person name="Dowd S."/>
        </authorList>
    </citation>
    <scope>NUCLEOTIDE SEQUENCE [LARGE SCALE GENOMIC DNA]</scope>
    <source>
        <strain evidence="2 3">NCWAL01</strain>
    </source>
</reference>
<keyword evidence="3" id="KW-1185">Reference proteome</keyword>
<dbReference type="EMBL" id="JAQNDM010000002">
    <property type="protein sequence ID" value="MDC0714662.1"/>
    <property type="molecule type" value="Genomic_DNA"/>
</dbReference>
<evidence type="ECO:0000313" key="3">
    <source>
        <dbReference type="Proteomes" id="UP001221838"/>
    </source>
</evidence>
<name>A0ABT5DQK1_9BACT</name>
<proteinExistence type="predicted"/>